<proteinExistence type="inferred from homology"/>
<dbReference type="CDD" id="cd01992">
    <property type="entry name" value="TilS_N"/>
    <property type="match status" value="1"/>
</dbReference>
<gene>
    <name evidence="6 8" type="primary">tilS</name>
    <name evidence="8" type="ORF">D3874_27040</name>
</gene>
<evidence type="ECO:0000256" key="4">
    <source>
        <dbReference type="ARBA" id="ARBA00022840"/>
    </source>
</evidence>
<dbReference type="InterPro" id="IPR011063">
    <property type="entry name" value="TilS/TtcA_N"/>
</dbReference>
<dbReference type="AlphaFoldDB" id="A0A418VUB0"/>
<evidence type="ECO:0000256" key="2">
    <source>
        <dbReference type="ARBA" id="ARBA00022694"/>
    </source>
</evidence>
<evidence type="ECO:0000256" key="3">
    <source>
        <dbReference type="ARBA" id="ARBA00022741"/>
    </source>
</evidence>
<keyword evidence="2 6" id="KW-0819">tRNA processing</keyword>
<dbReference type="SUPFAM" id="SSF52402">
    <property type="entry name" value="Adenine nucleotide alpha hydrolases-like"/>
    <property type="match status" value="1"/>
</dbReference>
<evidence type="ECO:0000259" key="7">
    <source>
        <dbReference type="Pfam" id="PF01171"/>
    </source>
</evidence>
<dbReference type="GO" id="GO:0006400">
    <property type="term" value="P:tRNA modification"/>
    <property type="evidence" value="ECO:0007669"/>
    <property type="project" value="UniProtKB-UniRule"/>
</dbReference>
<dbReference type="PANTHER" id="PTHR43033">
    <property type="entry name" value="TRNA(ILE)-LYSIDINE SYNTHASE-RELATED"/>
    <property type="match status" value="1"/>
</dbReference>
<feature type="domain" description="tRNA(Ile)-lysidine/2-thiocytidine synthase N-terminal" evidence="7">
    <location>
        <begin position="31"/>
        <end position="209"/>
    </location>
</feature>
<comment type="function">
    <text evidence="6">Ligates lysine onto the cytidine present at position 34 of the AUA codon-specific tRNA(Ile) that contains the anticodon CAU, in an ATP-dependent manner. Cytidine is converted to lysidine, thus changing the amino acid specificity of the tRNA from methionine to isoleucine.</text>
</comment>
<dbReference type="OrthoDB" id="9807403at2"/>
<comment type="subcellular location">
    <subcellularLocation>
        <location evidence="6">Cytoplasm</location>
    </subcellularLocation>
</comment>
<dbReference type="InterPro" id="IPR012795">
    <property type="entry name" value="tRNA_Ile_lys_synt_N"/>
</dbReference>
<keyword evidence="6" id="KW-0963">Cytoplasm</keyword>
<dbReference type="GO" id="GO:0032267">
    <property type="term" value="F:tRNA(Ile)-lysidine synthase activity"/>
    <property type="evidence" value="ECO:0007669"/>
    <property type="project" value="UniProtKB-EC"/>
</dbReference>
<comment type="similarity">
    <text evidence="6">Belongs to the tRNA(Ile)-lysidine synthase family.</text>
</comment>
<dbReference type="Gene3D" id="3.40.50.620">
    <property type="entry name" value="HUPs"/>
    <property type="match status" value="1"/>
</dbReference>
<keyword evidence="1 6" id="KW-0436">Ligase</keyword>
<evidence type="ECO:0000313" key="9">
    <source>
        <dbReference type="Proteomes" id="UP000284605"/>
    </source>
</evidence>
<dbReference type="GO" id="GO:0005737">
    <property type="term" value="C:cytoplasm"/>
    <property type="evidence" value="ECO:0007669"/>
    <property type="project" value="UniProtKB-SubCell"/>
</dbReference>
<keyword evidence="9" id="KW-1185">Reference proteome</keyword>
<name>A0A418VUB0_9PROT</name>
<dbReference type="EMBL" id="QYUK01000016">
    <property type="protein sequence ID" value="RJF80748.1"/>
    <property type="molecule type" value="Genomic_DNA"/>
</dbReference>
<accession>A0A418VUB0</accession>
<keyword evidence="4 6" id="KW-0067">ATP-binding</keyword>
<keyword evidence="3 6" id="KW-0547">Nucleotide-binding</keyword>
<dbReference type="Proteomes" id="UP000284605">
    <property type="component" value="Unassembled WGS sequence"/>
</dbReference>
<comment type="domain">
    <text evidence="6">The N-terminal region contains the highly conserved SGGXDS motif, predicted to be a P-loop motif involved in ATP binding.</text>
</comment>
<evidence type="ECO:0000256" key="5">
    <source>
        <dbReference type="ARBA" id="ARBA00048539"/>
    </source>
</evidence>
<protein>
    <recommendedName>
        <fullName evidence="6">tRNA(Ile)-lysidine synthase</fullName>
        <ecNumber evidence="6">6.3.4.19</ecNumber>
    </recommendedName>
    <alternativeName>
        <fullName evidence="6">tRNA(Ile)-2-lysyl-cytidine synthase</fullName>
    </alternativeName>
    <alternativeName>
        <fullName evidence="6">tRNA(Ile)-lysidine synthetase</fullName>
    </alternativeName>
</protein>
<evidence type="ECO:0000256" key="6">
    <source>
        <dbReference type="HAMAP-Rule" id="MF_01161"/>
    </source>
</evidence>
<dbReference type="GO" id="GO:0005524">
    <property type="term" value="F:ATP binding"/>
    <property type="evidence" value="ECO:0007669"/>
    <property type="project" value="UniProtKB-UniRule"/>
</dbReference>
<dbReference type="InterPro" id="IPR014729">
    <property type="entry name" value="Rossmann-like_a/b/a_fold"/>
</dbReference>
<dbReference type="Pfam" id="PF01171">
    <property type="entry name" value="ATP_bind_3"/>
    <property type="match status" value="1"/>
</dbReference>
<dbReference type="InterPro" id="IPR012094">
    <property type="entry name" value="tRNA_Ile_lys_synt"/>
</dbReference>
<dbReference type="PANTHER" id="PTHR43033:SF1">
    <property type="entry name" value="TRNA(ILE)-LYSIDINE SYNTHASE-RELATED"/>
    <property type="match status" value="1"/>
</dbReference>
<dbReference type="HAMAP" id="MF_01161">
    <property type="entry name" value="tRNA_Ile_lys_synt"/>
    <property type="match status" value="1"/>
</dbReference>
<sequence length="419" mass="44634">MSDEDLHLREIFERVAETLDGFGPFEASPHLAVAVSGGADSLGLMLLCDAWAQSRGARLTVLTVDHGLRPEAAAEAGYVAQAALALGHAHVTLRVGWALGDADLEAAARAARYELLTAWCRQAGVLHLLTGHSRDDQAETVLLRLLRGSGLDGLAAMAPLRLVDGVRLLRPVLEIAREDLLRLVLDAGLAPVADPMNQDDRFQRVSTRRAMATLELTAGRLADTASRLRRDREAVAVAVRHLAVDALRLSPWGEGTIVRAALAGQPAPIVERVLARLITAVGGGQYAPRRDRLARLAEILADTGEAFPGGTLGACRFLAGRERVTVLREARWLGPDLPLGAGELGLWDGRFEVQAGPRPVTVRALGAHQAQGMPRLSPPRRAVMPAIFDAAGLIAVPALDFGDPTAANVRYRAAQVISA</sequence>
<comment type="catalytic activity">
    <reaction evidence="5 6">
        <text>cytidine(34) in tRNA(Ile2) + L-lysine + ATP = lysidine(34) in tRNA(Ile2) + AMP + diphosphate + H(+)</text>
        <dbReference type="Rhea" id="RHEA:43744"/>
        <dbReference type="Rhea" id="RHEA-COMP:10625"/>
        <dbReference type="Rhea" id="RHEA-COMP:10670"/>
        <dbReference type="ChEBI" id="CHEBI:15378"/>
        <dbReference type="ChEBI" id="CHEBI:30616"/>
        <dbReference type="ChEBI" id="CHEBI:32551"/>
        <dbReference type="ChEBI" id="CHEBI:33019"/>
        <dbReference type="ChEBI" id="CHEBI:82748"/>
        <dbReference type="ChEBI" id="CHEBI:83665"/>
        <dbReference type="ChEBI" id="CHEBI:456215"/>
        <dbReference type="EC" id="6.3.4.19"/>
    </reaction>
</comment>
<organism evidence="8 9">
    <name type="scientific">Oleomonas cavernae</name>
    <dbReference type="NCBI Taxonomy" id="2320859"/>
    <lineage>
        <taxon>Bacteria</taxon>
        <taxon>Pseudomonadati</taxon>
        <taxon>Pseudomonadota</taxon>
        <taxon>Alphaproteobacteria</taxon>
        <taxon>Acetobacterales</taxon>
        <taxon>Acetobacteraceae</taxon>
        <taxon>Oleomonas</taxon>
    </lineage>
</organism>
<evidence type="ECO:0000313" key="8">
    <source>
        <dbReference type="EMBL" id="RJF80748.1"/>
    </source>
</evidence>
<feature type="binding site" evidence="6">
    <location>
        <begin position="36"/>
        <end position="41"/>
    </location>
    <ligand>
        <name>ATP</name>
        <dbReference type="ChEBI" id="CHEBI:30616"/>
    </ligand>
</feature>
<comment type="caution">
    <text evidence="8">The sequence shown here is derived from an EMBL/GenBank/DDBJ whole genome shotgun (WGS) entry which is preliminary data.</text>
</comment>
<reference evidence="8 9" key="1">
    <citation type="submission" date="2018-09" db="EMBL/GenBank/DDBJ databases">
        <authorList>
            <person name="Zhu H."/>
        </authorList>
    </citation>
    <scope>NUCLEOTIDE SEQUENCE [LARGE SCALE GENOMIC DNA]</scope>
    <source>
        <strain evidence="8 9">K1W22B-8</strain>
    </source>
</reference>
<dbReference type="NCBIfam" id="TIGR02432">
    <property type="entry name" value="lysidine_TilS_N"/>
    <property type="match status" value="1"/>
</dbReference>
<dbReference type="RefSeq" id="WP_119782800.1">
    <property type="nucleotide sequence ID" value="NZ_QYUK01000016.1"/>
</dbReference>
<dbReference type="EC" id="6.3.4.19" evidence="6"/>
<evidence type="ECO:0000256" key="1">
    <source>
        <dbReference type="ARBA" id="ARBA00022598"/>
    </source>
</evidence>